<sequence>MKVFAVVGASGAGKDTLLAALQARRSDLTVLRRVITRPERPGDEPFEGVDPATFAARAAAGDFALIWEAHGLRYAVPRPKGVAGTVLFNGSRSRLGDAARAFAGLEVIHVTAPLEIRAARLAARGREDPDDMRRRLRRAAPLPPGLTVHEIDNGGPLDHAVAAALAVLEARCQIG</sequence>
<dbReference type="AlphaFoldDB" id="A0A8J8SLX2"/>
<proteinExistence type="predicted"/>
<protein>
    <submittedName>
        <fullName evidence="2">Phosphonate metabolism protein/1,5-bisphosphokinase (PRPP-forming) PhnN</fullName>
    </submittedName>
</protein>
<evidence type="ECO:0000313" key="2">
    <source>
        <dbReference type="EMBL" id="QUS37003.1"/>
    </source>
</evidence>
<evidence type="ECO:0000313" key="3">
    <source>
        <dbReference type="Proteomes" id="UP000679284"/>
    </source>
</evidence>
<dbReference type="SMART" id="SM00072">
    <property type="entry name" value="GuKc"/>
    <property type="match status" value="1"/>
</dbReference>
<dbReference type="RefSeq" id="WP_211785282.1">
    <property type="nucleotide sequence ID" value="NZ_CP047290.1"/>
</dbReference>
<keyword evidence="2" id="KW-0614">Plasmid</keyword>
<geneLocation type="plasmid" evidence="2 3">
    <name>unnamed1</name>
</geneLocation>
<dbReference type="InterPro" id="IPR027417">
    <property type="entry name" value="P-loop_NTPase"/>
</dbReference>
<dbReference type="Gene3D" id="3.40.50.300">
    <property type="entry name" value="P-loop containing nucleotide triphosphate hydrolases"/>
    <property type="match status" value="1"/>
</dbReference>
<dbReference type="Proteomes" id="UP000679284">
    <property type="component" value="Plasmid unnamed1"/>
</dbReference>
<gene>
    <name evidence="2" type="ORF">GR316_11450</name>
</gene>
<accession>A0A8J8SLX2</accession>
<dbReference type="KEGG" id="fap:GR316_11450"/>
<evidence type="ECO:0000259" key="1">
    <source>
        <dbReference type="SMART" id="SM00072"/>
    </source>
</evidence>
<dbReference type="EMBL" id="CP047290">
    <property type="protein sequence ID" value="QUS37003.1"/>
    <property type="molecule type" value="Genomic_DNA"/>
</dbReference>
<feature type="domain" description="Guanylate kinase/L-type calcium channel beta subunit" evidence="1">
    <location>
        <begin position="1"/>
        <end position="172"/>
    </location>
</feature>
<dbReference type="InterPro" id="IPR008145">
    <property type="entry name" value="GK/Ca_channel_bsu"/>
</dbReference>
<organism evidence="2 3">
    <name type="scientific">Falsirhodobacter algicola</name>
    <dbReference type="NCBI Taxonomy" id="2692330"/>
    <lineage>
        <taxon>Bacteria</taxon>
        <taxon>Pseudomonadati</taxon>
        <taxon>Pseudomonadota</taxon>
        <taxon>Alphaproteobacteria</taxon>
        <taxon>Rhodobacterales</taxon>
        <taxon>Paracoccaceae</taxon>
        <taxon>Falsirhodobacter</taxon>
    </lineage>
</organism>
<name>A0A8J8SLX2_9RHOB</name>
<dbReference type="SUPFAM" id="SSF52540">
    <property type="entry name" value="P-loop containing nucleoside triphosphate hydrolases"/>
    <property type="match status" value="1"/>
</dbReference>
<keyword evidence="3" id="KW-1185">Reference proteome</keyword>
<reference evidence="2" key="1">
    <citation type="submission" date="2020-01" db="EMBL/GenBank/DDBJ databases">
        <authorList>
            <person name="Yang Y."/>
            <person name="Kwon Y.M."/>
        </authorList>
    </citation>
    <scope>NUCLEOTIDE SEQUENCE</scope>
    <source>
        <strain evidence="2">PG104</strain>
        <plasmid evidence="2">unnamed1</plasmid>
    </source>
</reference>